<accession>A0A8C0HY11</accession>
<proteinExistence type="predicted"/>
<sequence>MATVFIRNMVVSAHETSAKSELLHEETSHTLVHTPAASPFVLRSPRSGYESQHRQASLLSNLLLLRTQPAPAFKTRHVIKRRGSRFSCYKTNPKHKKRRMGNC</sequence>
<protein>
    <submittedName>
        <fullName evidence="1">Uncharacterized protein</fullName>
    </submittedName>
</protein>
<evidence type="ECO:0000313" key="1">
    <source>
        <dbReference type="Ensembl" id="ENSBMSP00010012125.1"/>
    </source>
</evidence>
<dbReference type="Ensembl" id="ENSBMST00010013492.1">
    <property type="protein sequence ID" value="ENSBMSP00010012125.1"/>
    <property type="gene ID" value="ENSBMSG00010008901.1"/>
</dbReference>
<organism evidence="1">
    <name type="scientific">Balaenoptera musculus</name>
    <name type="common">Blue whale</name>
    <dbReference type="NCBI Taxonomy" id="9771"/>
    <lineage>
        <taxon>Eukaryota</taxon>
        <taxon>Metazoa</taxon>
        <taxon>Chordata</taxon>
        <taxon>Craniata</taxon>
        <taxon>Vertebrata</taxon>
        <taxon>Euteleostomi</taxon>
        <taxon>Mammalia</taxon>
        <taxon>Eutheria</taxon>
        <taxon>Laurasiatheria</taxon>
        <taxon>Artiodactyla</taxon>
        <taxon>Whippomorpha</taxon>
        <taxon>Cetacea</taxon>
        <taxon>Mysticeti</taxon>
        <taxon>Balaenopteridae</taxon>
        <taxon>Balaenoptera</taxon>
    </lineage>
</organism>
<name>A0A8C0HY11_BALMU</name>
<dbReference type="AlphaFoldDB" id="A0A8C0HY11"/>
<reference evidence="1" key="1">
    <citation type="submission" date="2023-09" db="UniProtKB">
        <authorList>
            <consortium name="Ensembl"/>
        </authorList>
    </citation>
    <scope>IDENTIFICATION</scope>
</reference>
<dbReference type="GeneTree" id="ENSGT01010000228945"/>